<evidence type="ECO:0000313" key="2">
    <source>
        <dbReference type="EMBL" id="KJW04668.1"/>
    </source>
</evidence>
<feature type="region of interest" description="Disordered" evidence="1">
    <location>
        <begin position="1"/>
        <end position="36"/>
    </location>
</feature>
<dbReference type="AlphaFoldDB" id="A0A0F3REJ2"/>
<dbReference type="PATRIC" id="fig|1268837.3.peg.1176"/>
<name>A0A0F3REJ2_9RICK</name>
<reference evidence="2 3" key="1">
    <citation type="submission" date="2015-01" db="EMBL/GenBank/DDBJ databases">
        <title>Genome Sequencing of Rickettsiales /home/snadendla/prok_pipe/test/illegal_ec_num.txt.</title>
        <authorList>
            <person name="Daugherty S.C."/>
            <person name="Su Q."/>
            <person name="Abolude K."/>
            <person name="Beier-Sexton M."/>
            <person name="Carlyon J.A."/>
            <person name="Carter R."/>
            <person name="Day N.P."/>
            <person name="Dumler S.J."/>
            <person name="Dyachenko V."/>
            <person name="Godinez A."/>
            <person name="Kurtti T.J."/>
            <person name="Lichay M."/>
            <person name="Mullins K.E."/>
            <person name="Ott S."/>
            <person name="Pappas-Brown V."/>
            <person name="Paris D.H."/>
            <person name="Patel P."/>
            <person name="Richards A.L."/>
            <person name="Sadzewicz L."/>
            <person name="Sears K."/>
            <person name="Seidman D."/>
            <person name="Sengamalay N."/>
            <person name="Stenos J."/>
            <person name="Tallon L.J."/>
            <person name="Vincent G."/>
            <person name="Fraser C.M."/>
            <person name="Munderloh U."/>
            <person name="Dunning-Hotopp J.C."/>
        </authorList>
    </citation>
    <scope>NUCLEOTIDE SEQUENCE [LARGE SCALE GENOMIC DNA]</scope>
    <source>
        <strain evidence="2 3">T170-B</strain>
    </source>
</reference>
<evidence type="ECO:0000313" key="3">
    <source>
        <dbReference type="Proteomes" id="UP000033736"/>
    </source>
</evidence>
<sequence>MDCFNTYPDETKRKVQTSNNKRLLSTKNKVAEQKLS</sequence>
<dbReference type="Proteomes" id="UP000033736">
    <property type="component" value="Unassembled WGS sequence"/>
</dbReference>
<protein>
    <submittedName>
        <fullName evidence="2">Uncharacterized protein</fullName>
    </submittedName>
</protein>
<organism evidence="2 3">
    <name type="scientific">Rickettsia argasii T170-B</name>
    <dbReference type="NCBI Taxonomy" id="1268837"/>
    <lineage>
        <taxon>Bacteria</taxon>
        <taxon>Pseudomonadati</taxon>
        <taxon>Pseudomonadota</taxon>
        <taxon>Alphaproteobacteria</taxon>
        <taxon>Rickettsiales</taxon>
        <taxon>Rickettsiaceae</taxon>
        <taxon>Rickettsieae</taxon>
        <taxon>Rickettsia</taxon>
        <taxon>spotted fever group</taxon>
    </lineage>
</organism>
<accession>A0A0F3REJ2</accession>
<comment type="caution">
    <text evidence="2">The sequence shown here is derived from an EMBL/GenBank/DDBJ whole genome shotgun (WGS) entry which is preliminary data.</text>
</comment>
<gene>
    <name evidence="2" type="ORF">RAT170B_0985</name>
</gene>
<keyword evidence="3" id="KW-1185">Reference proteome</keyword>
<feature type="compositionally biased region" description="Polar residues" evidence="1">
    <location>
        <begin position="16"/>
        <end position="28"/>
    </location>
</feature>
<dbReference type="EMBL" id="LAOQ01000003">
    <property type="protein sequence ID" value="KJW04668.1"/>
    <property type="molecule type" value="Genomic_DNA"/>
</dbReference>
<proteinExistence type="predicted"/>
<evidence type="ECO:0000256" key="1">
    <source>
        <dbReference type="SAM" id="MobiDB-lite"/>
    </source>
</evidence>